<dbReference type="SMART" id="SM00824">
    <property type="entry name" value="PKS_TE"/>
    <property type="match status" value="1"/>
</dbReference>
<protein>
    <submittedName>
        <fullName evidence="8">Non-ribosomal peptide synthase</fullName>
    </submittedName>
</protein>
<keyword evidence="5" id="KW-0436">Ligase</keyword>
<dbReference type="InterPro" id="IPR044894">
    <property type="entry name" value="TubC_N_sf"/>
</dbReference>
<dbReference type="InterPro" id="IPR001031">
    <property type="entry name" value="Thioesterase"/>
</dbReference>
<evidence type="ECO:0000256" key="2">
    <source>
        <dbReference type="ARBA" id="ARBA00004924"/>
    </source>
</evidence>
<evidence type="ECO:0000256" key="3">
    <source>
        <dbReference type="ARBA" id="ARBA00022450"/>
    </source>
</evidence>
<dbReference type="InterPro" id="IPR000873">
    <property type="entry name" value="AMP-dep_synth/lig_dom"/>
</dbReference>
<evidence type="ECO:0000313" key="9">
    <source>
        <dbReference type="Proteomes" id="UP000189443"/>
    </source>
</evidence>
<dbReference type="Gene3D" id="1.10.1200.10">
    <property type="entry name" value="ACP-like"/>
    <property type="match status" value="1"/>
</dbReference>
<dbReference type="PROSITE" id="PS00455">
    <property type="entry name" value="AMP_BINDING"/>
    <property type="match status" value="1"/>
</dbReference>
<evidence type="ECO:0000256" key="4">
    <source>
        <dbReference type="ARBA" id="ARBA00022553"/>
    </source>
</evidence>
<dbReference type="InterPro" id="IPR020806">
    <property type="entry name" value="PKS_PP-bd"/>
</dbReference>
<keyword evidence="9" id="KW-1185">Reference proteome</keyword>
<dbReference type="Gene3D" id="1.10.10.1830">
    <property type="entry name" value="Non-ribosomal peptide synthase, adenylation domain"/>
    <property type="match status" value="1"/>
</dbReference>
<dbReference type="Pfam" id="PF13193">
    <property type="entry name" value="AMP-binding_C"/>
    <property type="match status" value="1"/>
</dbReference>
<evidence type="ECO:0000259" key="7">
    <source>
        <dbReference type="PROSITE" id="PS50075"/>
    </source>
</evidence>
<dbReference type="Gene3D" id="3.30.559.10">
    <property type="entry name" value="Chloramphenicol acetyltransferase-like domain"/>
    <property type="match status" value="1"/>
</dbReference>
<dbReference type="Pfam" id="PF00668">
    <property type="entry name" value="Condensation"/>
    <property type="match status" value="1"/>
</dbReference>
<dbReference type="SUPFAM" id="SSF47336">
    <property type="entry name" value="ACP-like"/>
    <property type="match status" value="1"/>
</dbReference>
<organism evidence="8 9">
    <name type="scientific">Streptomyces pactum</name>
    <dbReference type="NCBI Taxonomy" id="68249"/>
    <lineage>
        <taxon>Bacteria</taxon>
        <taxon>Bacillati</taxon>
        <taxon>Actinomycetota</taxon>
        <taxon>Actinomycetes</taxon>
        <taxon>Kitasatosporales</taxon>
        <taxon>Streptomycetaceae</taxon>
        <taxon>Streptomyces</taxon>
    </lineage>
</organism>
<dbReference type="Gene3D" id="3.40.50.12780">
    <property type="entry name" value="N-terminal domain of ligase-like"/>
    <property type="match status" value="1"/>
</dbReference>
<dbReference type="SUPFAM" id="SSF53474">
    <property type="entry name" value="alpha/beta-Hydrolases"/>
    <property type="match status" value="1"/>
</dbReference>
<dbReference type="InterPro" id="IPR041464">
    <property type="entry name" value="TubC_N"/>
</dbReference>
<dbReference type="InterPro" id="IPR036736">
    <property type="entry name" value="ACP-like_sf"/>
</dbReference>
<keyword evidence="4" id="KW-0597">Phosphoprotein</keyword>
<dbReference type="SUPFAM" id="SSF52777">
    <property type="entry name" value="CoA-dependent acyltransferases"/>
    <property type="match status" value="2"/>
</dbReference>
<dbReference type="InterPro" id="IPR042099">
    <property type="entry name" value="ANL_N_sf"/>
</dbReference>
<dbReference type="FunFam" id="3.40.50.12780:FF:000012">
    <property type="entry name" value="Non-ribosomal peptide synthetase"/>
    <property type="match status" value="1"/>
</dbReference>
<evidence type="ECO:0000256" key="5">
    <source>
        <dbReference type="ARBA" id="ARBA00022598"/>
    </source>
</evidence>
<dbReference type="Pfam" id="PF18563">
    <property type="entry name" value="TubC_N"/>
    <property type="match status" value="1"/>
</dbReference>
<reference evidence="8 9" key="1">
    <citation type="submission" date="2017-02" db="EMBL/GenBank/DDBJ databases">
        <title>Streptomyces pactum ACT12 Genome sequencing and assembly.</title>
        <authorList>
            <person name="Xue Q."/>
            <person name="Yan X."/>
            <person name="Jia L."/>
            <person name="Yan H."/>
        </authorList>
    </citation>
    <scope>NUCLEOTIDE SEQUENCE [LARGE SCALE GENOMIC DNA]</scope>
    <source>
        <strain evidence="8 9">ACT12</strain>
    </source>
</reference>
<accession>A0A1S6J3L0</accession>
<evidence type="ECO:0000256" key="1">
    <source>
        <dbReference type="ARBA" id="ARBA00001957"/>
    </source>
</evidence>
<dbReference type="Gene3D" id="3.30.300.30">
    <property type="match status" value="1"/>
</dbReference>
<dbReference type="KEGG" id="spac:B1H29_04825"/>
<dbReference type="SMART" id="SM00823">
    <property type="entry name" value="PKS_PP"/>
    <property type="match status" value="1"/>
</dbReference>
<dbReference type="Pfam" id="PF00501">
    <property type="entry name" value="AMP-binding"/>
    <property type="match status" value="1"/>
</dbReference>
<comment type="cofactor">
    <cofactor evidence="1">
        <name>pantetheine 4'-phosphate</name>
        <dbReference type="ChEBI" id="CHEBI:47942"/>
    </cofactor>
</comment>
<dbReference type="GO" id="GO:0017000">
    <property type="term" value="P:antibiotic biosynthetic process"/>
    <property type="evidence" value="ECO:0007669"/>
    <property type="project" value="UniProtKB-ARBA"/>
</dbReference>
<dbReference type="Pfam" id="PF00550">
    <property type="entry name" value="PP-binding"/>
    <property type="match status" value="1"/>
</dbReference>
<dbReference type="InterPro" id="IPR009081">
    <property type="entry name" value="PP-bd_ACP"/>
</dbReference>
<dbReference type="InterPro" id="IPR020802">
    <property type="entry name" value="TesA-like"/>
</dbReference>
<dbReference type="PANTHER" id="PTHR45527:SF10">
    <property type="entry name" value="PYOCHELIN SYNTHASE PCHF"/>
    <property type="match status" value="1"/>
</dbReference>
<dbReference type="InterPro" id="IPR025110">
    <property type="entry name" value="AMP-bd_C"/>
</dbReference>
<dbReference type="EMBL" id="CP019724">
    <property type="protein sequence ID" value="AQS66340.1"/>
    <property type="molecule type" value="Genomic_DNA"/>
</dbReference>
<evidence type="ECO:0000313" key="8">
    <source>
        <dbReference type="EMBL" id="AQS66340.1"/>
    </source>
</evidence>
<dbReference type="PROSITE" id="PS50075">
    <property type="entry name" value="CARRIER"/>
    <property type="match status" value="1"/>
</dbReference>
<dbReference type="InterPro" id="IPR045851">
    <property type="entry name" value="AMP-bd_C_sf"/>
</dbReference>
<feature type="compositionally biased region" description="Basic and acidic residues" evidence="6">
    <location>
        <begin position="1401"/>
        <end position="1411"/>
    </location>
</feature>
<dbReference type="InterPro" id="IPR029058">
    <property type="entry name" value="AB_hydrolase_fold"/>
</dbReference>
<gene>
    <name evidence="8" type="ORF">B1H29_04825</name>
</gene>
<dbReference type="InterPro" id="IPR010071">
    <property type="entry name" value="AA_adenyl_dom"/>
</dbReference>
<dbReference type="GO" id="GO:0005737">
    <property type="term" value="C:cytoplasm"/>
    <property type="evidence" value="ECO:0007669"/>
    <property type="project" value="TreeGrafter"/>
</dbReference>
<keyword evidence="3" id="KW-0596">Phosphopantetheine</keyword>
<dbReference type="PANTHER" id="PTHR45527">
    <property type="entry name" value="NONRIBOSOMAL PEPTIDE SYNTHETASE"/>
    <property type="match status" value="1"/>
</dbReference>
<dbReference type="GO" id="GO:0044550">
    <property type="term" value="P:secondary metabolite biosynthetic process"/>
    <property type="evidence" value="ECO:0007669"/>
    <property type="project" value="TreeGrafter"/>
</dbReference>
<comment type="pathway">
    <text evidence="2">Siderophore biosynthesis.</text>
</comment>
<dbReference type="CDD" id="cd12114">
    <property type="entry name" value="A_NRPS_TlmIV_like"/>
    <property type="match status" value="1"/>
</dbReference>
<dbReference type="Proteomes" id="UP000189443">
    <property type="component" value="Chromosome"/>
</dbReference>
<sequence length="1411" mass="153541">MLTELAGKGIKLRLDGDDRLEVQAPRGSLTPELRAELAAHKQEIVSWLARSRSGSGAPGGDLPTVRHDAERLHEPFAPSDLQQSFLMGSREGFEFHVRPHQYGEFEFDELDAARFEEAFNRALRRQRKNIVVAGDDMLLRTVRDPAPVEFTVSDLRGMPVEAAERRMERTRETMRRQEPPHDRWPWLAPHLSLYGDGRARFHYNNNNLFADAPSAFRLLSDALHYYHHPDQELPELEVAFRDCVLTLAEMEDSPLGQASKKYWCDRMAQWPDAPELPLVSGAERQGRSMLSRRELLLAPWILESLRAQAEARGLTLTNVMLGAHAEVIALWSGSRHFLLNNMITHRLPIHPQMPDILGNFASLYPLEVDWRHPEGFGERVRRLQAQVMADTEHTHWSGNKVLQTLNQVRRTPGSAVCPFAVGSALFVGPADPPRYSLLETPQTLLDTEFWELRDGRLWVIWDVIESMFPDGLIDAMLAAYESLVTRLAEDESAWAVRDFDLLPPGQRAQRARVNEEALAAEQAPPVRLLSDLLPRQAVSRAQAPAVVSDGRSLSYGELDGLCRSVAARLAECGTGRGDLVAVALPKCPEQIAAVHGVLRVGAAYVPVDPDWPEDRVRYILADTAAAAVVTGDALRARFTGATDAPVVTVEECGPVGEGTEYTVPEGAVSGGDLAYLIYTSGSTGRPKGAMLDHRGPLNTVTDVNRRFGVSSSDVVFGVSSLCFDLSVYDVFGVAAAGATLVLPAAARSDPASWIETVRSRGVTVWNSVPAVMQLLVEEAAAAGVGLPSLRTVLLSGDWIPVGLPDRVREVAPNARVISLGGATEASIWSICFPVGERDTSWASIPYGRPLAGQSWHVLDASGRDAPVWVPGDLYIGGRGLALGYWQDEEKTASAFVSHPRTGERLYRTGDQGRYLPGGDIEFLGRTDFQVKIQGFRVELGEIEHALLDCPGVRKAVVVAPDTGTGRQLVAFVVREADAGGGDGEAFVGALLAETARRVPRYMVPDRATVLEALPLTGNGKVDRRALEASALPRGGREREPAPARTPLESLLCEVWEAVLGVGPIGVHDDFFDLGGQSFAALRVLRQVAERTGRRVPLGLLLERRTIAGLADGLRAPSTWSPLVTLRAAGPGEDRTPYFLVHPAGGNVVCYRELAGLLDRPVHAFQAPGPATGQEPLESVEELARLYVDALRDVRPAGPYVLGGWSSGGVIAFEAARRLEESGEVVERVVVLDSPAPSLTREVDEARLLVWFLEDLGIGLLPGHAPVEEVRRLDGMRDGDRIARTLTLAYGNGLPDTGLDTADLVSALAVFRGVVRACNSYQAKCVDAPVTVVRAELGRVSEFDGHPDAAAPEWGWSRCTRGGATAVRVAASHHTLLTDPAALATVADTMLRSSPAPRHTPHGHDHLTARDY</sequence>
<dbReference type="SUPFAM" id="SSF56801">
    <property type="entry name" value="Acetyl-CoA synthetase-like"/>
    <property type="match status" value="1"/>
</dbReference>
<dbReference type="GO" id="GO:0043041">
    <property type="term" value="P:amino acid activation for nonribosomal peptide biosynthetic process"/>
    <property type="evidence" value="ECO:0007669"/>
    <property type="project" value="TreeGrafter"/>
</dbReference>
<dbReference type="NCBIfam" id="TIGR01733">
    <property type="entry name" value="AA-adenyl-dom"/>
    <property type="match status" value="1"/>
</dbReference>
<dbReference type="Gene3D" id="3.30.559.30">
    <property type="entry name" value="Nonribosomal peptide synthetase, condensation domain"/>
    <property type="match status" value="1"/>
</dbReference>
<dbReference type="GO" id="GO:0008610">
    <property type="term" value="P:lipid biosynthetic process"/>
    <property type="evidence" value="ECO:0007669"/>
    <property type="project" value="UniProtKB-ARBA"/>
</dbReference>
<feature type="domain" description="Carrier" evidence="7">
    <location>
        <begin position="1042"/>
        <end position="1117"/>
    </location>
</feature>
<dbReference type="InterPro" id="IPR001242">
    <property type="entry name" value="Condensation_dom"/>
</dbReference>
<dbReference type="GO" id="GO:0016874">
    <property type="term" value="F:ligase activity"/>
    <property type="evidence" value="ECO:0007669"/>
    <property type="project" value="UniProtKB-KW"/>
</dbReference>
<evidence type="ECO:0000256" key="6">
    <source>
        <dbReference type="SAM" id="MobiDB-lite"/>
    </source>
</evidence>
<dbReference type="GO" id="GO:0031177">
    <property type="term" value="F:phosphopantetheine binding"/>
    <property type="evidence" value="ECO:0007669"/>
    <property type="project" value="InterPro"/>
</dbReference>
<feature type="region of interest" description="Disordered" evidence="6">
    <location>
        <begin position="1392"/>
        <end position="1411"/>
    </location>
</feature>
<dbReference type="InterPro" id="IPR020845">
    <property type="entry name" value="AMP-binding_CS"/>
</dbReference>
<proteinExistence type="predicted"/>
<dbReference type="InterPro" id="IPR023213">
    <property type="entry name" value="CAT-like_dom_sf"/>
</dbReference>
<dbReference type="Pfam" id="PF00975">
    <property type="entry name" value="Thioesterase"/>
    <property type="match status" value="1"/>
</dbReference>
<dbReference type="Gene3D" id="3.40.50.1820">
    <property type="entry name" value="alpha/beta hydrolase"/>
    <property type="match status" value="1"/>
</dbReference>
<name>A0A1S6J3L0_9ACTN</name>